<organism evidence="2">
    <name type="scientific">Dissulfuribacter thermophilus</name>
    <dbReference type="NCBI Taxonomy" id="1156395"/>
    <lineage>
        <taxon>Bacteria</taxon>
        <taxon>Pseudomonadati</taxon>
        <taxon>Thermodesulfobacteriota</taxon>
        <taxon>Dissulfuribacteria</taxon>
        <taxon>Dissulfuribacterales</taxon>
        <taxon>Dissulfuribacteraceae</taxon>
        <taxon>Dissulfuribacter</taxon>
    </lineage>
</organism>
<dbReference type="EMBL" id="DRND01000394">
    <property type="protein sequence ID" value="HFC47217.1"/>
    <property type="molecule type" value="Genomic_DNA"/>
</dbReference>
<dbReference type="SUPFAM" id="SSF63748">
    <property type="entry name" value="Tudor/PWWP/MBT"/>
    <property type="match status" value="1"/>
</dbReference>
<dbReference type="CDD" id="cd20379">
    <property type="entry name" value="Tudor_dTUD-like"/>
    <property type="match status" value="1"/>
</dbReference>
<dbReference type="InterPro" id="IPR011990">
    <property type="entry name" value="TPR-like_helical_dom_sf"/>
</dbReference>
<dbReference type="Pfam" id="PF11717">
    <property type="entry name" value="Tudor-knot"/>
    <property type="match status" value="1"/>
</dbReference>
<proteinExistence type="predicted"/>
<gene>
    <name evidence="2" type="ORF">ENJ63_04970</name>
</gene>
<reference evidence="2" key="1">
    <citation type="journal article" date="2020" name="mSystems">
        <title>Genome- and Community-Level Interaction Insights into Carbon Utilization and Element Cycling Functions of Hydrothermarchaeota in Hydrothermal Sediment.</title>
        <authorList>
            <person name="Zhou Z."/>
            <person name="Liu Y."/>
            <person name="Xu W."/>
            <person name="Pan J."/>
            <person name="Luo Z.H."/>
            <person name="Li M."/>
        </authorList>
    </citation>
    <scope>NUCLEOTIDE SEQUENCE [LARGE SCALE GENOMIC DNA]</scope>
    <source>
        <strain evidence="2">HyVt-503</strain>
    </source>
</reference>
<sequence length="720" mass="80642">MRPQMRLSSLTAYLILFLILIVLFTFFDHSIALGASYNVGDTVCVQSEDNWGWYEGSILEISGDKARVHYPDYGDQYDDQWTPLMYFNPPYSFDVGDEVIVQDSRDFSIYWPAEIVDTRDDEYKVHYDGYDSSWDEWVDRCRIFPEPKIGDAVYARYSTGYVFGYLISRDGERWTVRYKGWDSSQDLILEWEDEVGSGDIMPCPPGEQEYEEAFLASKVPVSYPATTSIYHYEPVEAPDPNHNPPETKPIGIGNIAHGGDTLDLVVQVPRFEDWIDIYLAIQVAGSIYILGADEQFYPLDRGLKRWRTHLMYQPLYTLFHDIPVSSLPQGDIYFYLLVSPKDDLTRYYLWYTNVSTIRQGYFTGSALMSQDDLAALASSIINDMVQKGSVTWYEQVENFILENRDSFEVDPYNILAWIFFNQNNIYPFCWAVFKELQQDASNPLSLNSAAVCLFELDDIETGGRLLDLAYTEAPGLPITYENGAYYYDQKGMAQKALEMKQKAAQGDGANPYSAWDGYHYALGHGLTDYTDTFDSMIPSNFSLLKSDGSMGAGPAKTAVCCSCNGGFYYDVQECVASCEVSLACFTSICTPNLQCCWQKTPFSLSPKICFPPQGLQACLAVDEKGNVSLEIGGGFAGIGVYVGLQRDFKGNYTAYLAPGTSIGIGTKITLVSTDPKARKGAMEYGVAQGASYSGLGLSIGLSSSDLWHKSPICDLNYIGQ</sequence>
<dbReference type="SUPFAM" id="SSF54160">
    <property type="entry name" value="Chromo domain-like"/>
    <property type="match status" value="1"/>
</dbReference>
<dbReference type="InterPro" id="IPR016197">
    <property type="entry name" value="Chromo-like_dom_sf"/>
</dbReference>
<dbReference type="Proteomes" id="UP000885797">
    <property type="component" value="Unassembled WGS sequence"/>
</dbReference>
<feature type="domain" description="Tudor-knot" evidence="1">
    <location>
        <begin position="111"/>
        <end position="143"/>
    </location>
</feature>
<dbReference type="SUPFAM" id="SSF48452">
    <property type="entry name" value="TPR-like"/>
    <property type="match status" value="1"/>
</dbReference>
<evidence type="ECO:0000313" key="2">
    <source>
        <dbReference type="EMBL" id="HFC47217.1"/>
    </source>
</evidence>
<accession>A0A7V2WT34</accession>
<dbReference type="Gene3D" id="2.30.30.140">
    <property type="match status" value="2"/>
</dbReference>
<evidence type="ECO:0000259" key="1">
    <source>
        <dbReference type="Pfam" id="PF11717"/>
    </source>
</evidence>
<protein>
    <recommendedName>
        <fullName evidence="1">Tudor-knot domain-containing protein</fullName>
    </recommendedName>
</protein>
<dbReference type="AlphaFoldDB" id="A0A7V2WT34"/>
<comment type="caution">
    <text evidence="2">The sequence shown here is derived from an EMBL/GenBank/DDBJ whole genome shotgun (WGS) entry which is preliminary data.</text>
</comment>
<dbReference type="Gene3D" id="1.25.40.10">
    <property type="entry name" value="Tetratricopeptide repeat domain"/>
    <property type="match status" value="1"/>
</dbReference>
<name>A0A7V2WT34_9BACT</name>
<dbReference type="InterPro" id="IPR025995">
    <property type="entry name" value="Tudor-knot"/>
</dbReference>